<accession>A0A4U7AXT7</accession>
<sequence>MGKFSAPRKKQVPWIRLERSALISLFSFDERGIHDMIHEIAARDLSPSEVEYGSAVQDISRFRLALPRANLTVIDADNSAGLYKFESRLKDLVRANADGIVFISDGVNAQDDHMQDILLSLHTFVSGLAETENSVVLVLVNHAEEEGAIPVPHIEQTIINALIKHNRGSQPSAVWPVNGNSYEGLQPAFEWFVEELNKATKVEGKPR</sequence>
<dbReference type="InterPro" id="IPR027417">
    <property type="entry name" value="P-loop_NTPase"/>
</dbReference>
<evidence type="ECO:0000313" key="1">
    <source>
        <dbReference type="EMBL" id="TKX21470.1"/>
    </source>
</evidence>
<reference evidence="1 2" key="1">
    <citation type="submission" date="2018-02" db="EMBL/GenBank/DDBJ databases">
        <title>Draft genome sequences of Elsinoe sp., causing black scab on jojoba.</title>
        <authorList>
            <person name="Stodart B."/>
            <person name="Jeffress S."/>
            <person name="Ash G."/>
            <person name="Arun Chinnappa K."/>
        </authorList>
    </citation>
    <scope>NUCLEOTIDE SEQUENCE [LARGE SCALE GENOMIC DNA]</scope>
    <source>
        <strain evidence="1 2">Hillstone_2</strain>
    </source>
</reference>
<name>A0A4U7AXT7_9PEZI</name>
<dbReference type="AlphaFoldDB" id="A0A4U7AXT7"/>
<organism evidence="1 2">
    <name type="scientific">Elsinoe australis</name>
    <dbReference type="NCBI Taxonomy" id="40998"/>
    <lineage>
        <taxon>Eukaryota</taxon>
        <taxon>Fungi</taxon>
        <taxon>Dikarya</taxon>
        <taxon>Ascomycota</taxon>
        <taxon>Pezizomycotina</taxon>
        <taxon>Dothideomycetes</taxon>
        <taxon>Dothideomycetidae</taxon>
        <taxon>Myriangiales</taxon>
        <taxon>Elsinoaceae</taxon>
        <taxon>Elsinoe</taxon>
    </lineage>
</organism>
<dbReference type="Gene3D" id="3.40.50.300">
    <property type="entry name" value="P-loop containing nucleotide triphosphate hydrolases"/>
    <property type="match status" value="1"/>
</dbReference>
<gene>
    <name evidence="1" type="ORF">C1H76_6544</name>
</gene>
<dbReference type="EMBL" id="PTQR01000081">
    <property type="protein sequence ID" value="TKX21470.1"/>
    <property type="molecule type" value="Genomic_DNA"/>
</dbReference>
<protein>
    <submittedName>
        <fullName evidence="1">Uncharacterized protein</fullName>
    </submittedName>
</protein>
<proteinExistence type="predicted"/>
<evidence type="ECO:0000313" key="2">
    <source>
        <dbReference type="Proteomes" id="UP000308133"/>
    </source>
</evidence>
<dbReference type="Proteomes" id="UP000308133">
    <property type="component" value="Unassembled WGS sequence"/>
</dbReference>
<comment type="caution">
    <text evidence="1">The sequence shown here is derived from an EMBL/GenBank/DDBJ whole genome shotgun (WGS) entry which is preliminary data.</text>
</comment>